<evidence type="ECO:0000313" key="2">
    <source>
        <dbReference type="Proteomes" id="UP000317557"/>
    </source>
</evidence>
<keyword evidence="2" id="KW-1185">Reference proteome</keyword>
<dbReference type="Proteomes" id="UP000317557">
    <property type="component" value="Unassembled WGS sequence"/>
</dbReference>
<accession>A0A521C3L2</accession>
<gene>
    <name evidence="1" type="ORF">SAMN06265219_104124</name>
</gene>
<proteinExistence type="predicted"/>
<dbReference type="AlphaFoldDB" id="A0A521C3L2"/>
<protein>
    <submittedName>
        <fullName evidence="1">Pectate lyase, PelA/Pel-15E family</fullName>
    </submittedName>
</protein>
<organism evidence="1 2">
    <name type="scientific">Gracilimonas mengyeensis</name>
    <dbReference type="NCBI Taxonomy" id="1302730"/>
    <lineage>
        <taxon>Bacteria</taxon>
        <taxon>Pseudomonadati</taxon>
        <taxon>Balneolota</taxon>
        <taxon>Balneolia</taxon>
        <taxon>Balneolales</taxon>
        <taxon>Balneolaceae</taxon>
        <taxon>Gracilimonas</taxon>
    </lineage>
</organism>
<dbReference type="SUPFAM" id="SSF81853">
    <property type="entry name" value="Family 10 polysaccharide lyase"/>
    <property type="match status" value="1"/>
</dbReference>
<dbReference type="Pfam" id="PF09492">
    <property type="entry name" value="Pec_lyase"/>
    <property type="match status" value="1"/>
</dbReference>
<dbReference type="GO" id="GO:0016829">
    <property type="term" value="F:lyase activity"/>
    <property type="evidence" value="ECO:0007669"/>
    <property type="project" value="UniProtKB-KW"/>
</dbReference>
<sequence>MSCTKVDRTTQYETEKSVRTALEAMQKLQKNGGWAMAWTTDGSATFGEWLLRKDDIITIQPPGTPAIGSVFLKAFEVLEDSSYLQTAIQAGDALLQGQFSHGGFPQEFYPGRFSQDTSWFQHYDSSGGAWFPPNIEGADIYINENGSGTFDDRTTQSAALFLLDLGQKTDLSRFKDAARKAAKFMLDAQYPNGGWPQKYPLQENYTRFITLNDAAMPSVMSTLFTFSEVLGDSTYYEAGIRGAYYLLDIQKKHKETGWAQQYTLDGEPVGARPWEPAALSAAETVDVTDFLIEVYIATGDKKYLKSGMAAIEWLNEIRLPNGNWARFYNPHTNQPVYMGGAGNTTSDLDEALKYHSGYSWQGDYLDSDLMKRYEVLIEGSAEDRFKLYATYEQKSDENLSHKIQMILSEQKQNGLWTKQMSGETLDFYHLKFGQQKETPTIIDSQDFVDNVGLMLEFIES</sequence>
<evidence type="ECO:0000313" key="1">
    <source>
        <dbReference type="EMBL" id="SMO53925.1"/>
    </source>
</evidence>
<dbReference type="EMBL" id="FXTP01000004">
    <property type="protein sequence ID" value="SMO53925.1"/>
    <property type="molecule type" value="Genomic_DNA"/>
</dbReference>
<dbReference type="Gene3D" id="1.50.10.20">
    <property type="match status" value="1"/>
</dbReference>
<reference evidence="1 2" key="1">
    <citation type="submission" date="2017-05" db="EMBL/GenBank/DDBJ databases">
        <authorList>
            <person name="Varghese N."/>
            <person name="Submissions S."/>
        </authorList>
    </citation>
    <scope>NUCLEOTIDE SEQUENCE [LARGE SCALE GENOMIC DNA]</scope>
    <source>
        <strain evidence="1 2">DSM 21985</strain>
    </source>
</reference>
<dbReference type="RefSeq" id="WP_185957187.1">
    <property type="nucleotide sequence ID" value="NZ_FXTP01000004.1"/>
</dbReference>
<name>A0A521C3L2_9BACT</name>
<keyword evidence="1" id="KW-0456">Lyase</keyword>
<dbReference type="InterPro" id="IPR012669">
    <property type="entry name" value="Pectate_lyase"/>
</dbReference>